<dbReference type="InterPro" id="IPR004089">
    <property type="entry name" value="MCPsignal_dom"/>
</dbReference>
<sequence length="137" mass="15171">MTTLSEVSNRSEKSIQELALTLEQASAGTQEQNEEAFQAIFKASDEQASSAVNKVSQDGVDMVQNVVDRLVLVKDSTKFLNDVIEKLDESSNQISEMVQTITHIADQINLLARNAAMILFDINNLLQDITSIDELKK</sequence>
<evidence type="ECO:0000313" key="4">
    <source>
        <dbReference type="EMBL" id="GIM45018.1"/>
    </source>
</evidence>
<dbReference type="SUPFAM" id="SSF58104">
    <property type="entry name" value="Methyl-accepting chemotaxis protein (MCP) signaling domain"/>
    <property type="match status" value="1"/>
</dbReference>
<evidence type="ECO:0000313" key="5">
    <source>
        <dbReference type="Proteomes" id="UP001057291"/>
    </source>
</evidence>
<dbReference type="Proteomes" id="UP001057291">
    <property type="component" value="Unassembled WGS sequence"/>
</dbReference>
<name>A0AAV4LBG0_9BACL</name>
<dbReference type="PANTHER" id="PTHR32089">
    <property type="entry name" value="METHYL-ACCEPTING CHEMOTAXIS PROTEIN MCPB"/>
    <property type="match status" value="1"/>
</dbReference>
<accession>A0AAV4LBG0</accession>
<feature type="domain" description="Methyl-accepting transducer" evidence="3">
    <location>
        <begin position="1"/>
        <end position="137"/>
    </location>
</feature>
<evidence type="ECO:0000256" key="1">
    <source>
        <dbReference type="ARBA" id="ARBA00023224"/>
    </source>
</evidence>
<reference evidence="4" key="1">
    <citation type="journal article" date="2023" name="Int. J. Syst. Evol. Microbiol.">
        <title>Collibacillus ludicampi gen. nov., sp. nov., a new soil bacterium of the family Alicyclobacillaceae.</title>
        <authorList>
            <person name="Jojima T."/>
            <person name="Ioku Y."/>
            <person name="Fukuta Y."/>
            <person name="Shirasaka N."/>
            <person name="Matsumura Y."/>
            <person name="Mori M."/>
        </authorList>
    </citation>
    <scope>NUCLEOTIDE SEQUENCE</scope>
    <source>
        <strain evidence="4">TP075</strain>
    </source>
</reference>
<organism evidence="4 5">
    <name type="scientific">Collibacillus ludicampi</name>
    <dbReference type="NCBI Taxonomy" id="2771369"/>
    <lineage>
        <taxon>Bacteria</taxon>
        <taxon>Bacillati</taxon>
        <taxon>Bacillota</taxon>
        <taxon>Bacilli</taxon>
        <taxon>Bacillales</taxon>
        <taxon>Alicyclobacillaceae</taxon>
        <taxon>Collibacillus</taxon>
    </lineage>
</organism>
<dbReference type="EMBL" id="BOQE01000001">
    <property type="protein sequence ID" value="GIM45018.1"/>
    <property type="molecule type" value="Genomic_DNA"/>
</dbReference>
<comment type="caution">
    <text evidence="4">The sequence shown here is derived from an EMBL/GenBank/DDBJ whole genome shotgun (WGS) entry which is preliminary data.</text>
</comment>
<dbReference type="GO" id="GO:0016020">
    <property type="term" value="C:membrane"/>
    <property type="evidence" value="ECO:0007669"/>
    <property type="project" value="InterPro"/>
</dbReference>
<dbReference type="Gene3D" id="1.10.287.950">
    <property type="entry name" value="Methyl-accepting chemotaxis protein"/>
    <property type="match status" value="1"/>
</dbReference>
<evidence type="ECO:0000259" key="3">
    <source>
        <dbReference type="PROSITE" id="PS50111"/>
    </source>
</evidence>
<dbReference type="PANTHER" id="PTHR32089:SF112">
    <property type="entry name" value="LYSOZYME-LIKE PROTEIN-RELATED"/>
    <property type="match status" value="1"/>
</dbReference>
<dbReference type="PROSITE" id="PS50111">
    <property type="entry name" value="CHEMOTAXIS_TRANSDUC_2"/>
    <property type="match status" value="1"/>
</dbReference>
<dbReference type="AlphaFoldDB" id="A0AAV4LBG0"/>
<protein>
    <recommendedName>
        <fullName evidence="3">Methyl-accepting transducer domain-containing protein</fullName>
    </recommendedName>
</protein>
<evidence type="ECO:0000256" key="2">
    <source>
        <dbReference type="PROSITE-ProRule" id="PRU00284"/>
    </source>
</evidence>
<keyword evidence="5" id="KW-1185">Reference proteome</keyword>
<keyword evidence="1 2" id="KW-0807">Transducer</keyword>
<gene>
    <name evidence="4" type="ORF">DNHGIG_05670</name>
</gene>
<proteinExistence type="predicted"/>
<dbReference type="GO" id="GO:0007165">
    <property type="term" value="P:signal transduction"/>
    <property type="evidence" value="ECO:0007669"/>
    <property type="project" value="UniProtKB-KW"/>
</dbReference>